<dbReference type="RefSeq" id="WP_034720102.1">
    <property type="nucleotide sequence ID" value="NZ_FOIX01000003.1"/>
</dbReference>
<dbReference type="KEGG" id="cant:NCTC13489_01115"/>
<evidence type="ECO:0000313" key="4">
    <source>
        <dbReference type="Proteomes" id="UP000028349"/>
    </source>
</evidence>
<gene>
    <name evidence="2" type="ORF">HY04_12295</name>
    <name evidence="3" type="ORF">NCTC13489_01115</name>
</gene>
<dbReference type="AlphaFoldDB" id="A0A448NQ54"/>
<dbReference type="OrthoDB" id="1122739at2"/>
<evidence type="ECO:0000256" key="1">
    <source>
        <dbReference type="SAM" id="Phobius"/>
    </source>
</evidence>
<proteinExistence type="predicted"/>
<protein>
    <submittedName>
        <fullName evidence="2">Membrane protein</fullName>
    </submittedName>
</protein>
<feature type="transmembrane region" description="Helical" evidence="1">
    <location>
        <begin position="42"/>
        <end position="62"/>
    </location>
</feature>
<name>A0A448NQ54_9FLAO</name>
<keyword evidence="1" id="KW-0472">Membrane</keyword>
<feature type="transmembrane region" description="Helical" evidence="1">
    <location>
        <begin position="69"/>
        <end position="87"/>
    </location>
</feature>
<feature type="transmembrane region" description="Helical" evidence="1">
    <location>
        <begin position="99"/>
        <end position="117"/>
    </location>
</feature>
<evidence type="ECO:0000313" key="5">
    <source>
        <dbReference type="Proteomes" id="UP000270036"/>
    </source>
</evidence>
<organism evidence="3 5">
    <name type="scientific">Kaistella antarctica</name>
    <dbReference type="NCBI Taxonomy" id="266748"/>
    <lineage>
        <taxon>Bacteria</taxon>
        <taxon>Pseudomonadati</taxon>
        <taxon>Bacteroidota</taxon>
        <taxon>Flavobacteriia</taxon>
        <taxon>Flavobacteriales</taxon>
        <taxon>Weeksellaceae</taxon>
        <taxon>Chryseobacterium group</taxon>
        <taxon>Kaistella</taxon>
    </lineage>
</organism>
<dbReference type="EMBL" id="JPEP01000002">
    <property type="protein sequence ID" value="KEY19194.1"/>
    <property type="molecule type" value="Genomic_DNA"/>
</dbReference>
<dbReference type="EMBL" id="LR134441">
    <property type="protein sequence ID" value="VEH98731.1"/>
    <property type="molecule type" value="Genomic_DNA"/>
</dbReference>
<accession>A0A448NQ54</accession>
<reference evidence="2 4" key="1">
    <citation type="submission" date="2014-07" db="EMBL/GenBank/DDBJ databases">
        <authorList>
            <person name="Pisani N.G."/>
            <person name="Newman J.D."/>
        </authorList>
    </citation>
    <scope>NUCLEOTIDE SEQUENCE [LARGE SCALE GENOMIC DNA]</scope>
    <source>
        <strain evidence="2 4">LMG 24720</strain>
    </source>
</reference>
<keyword evidence="1" id="KW-1133">Transmembrane helix</keyword>
<evidence type="ECO:0000313" key="2">
    <source>
        <dbReference type="EMBL" id="KEY19194.1"/>
    </source>
</evidence>
<dbReference type="STRING" id="266748.HY04_12295"/>
<keyword evidence="1" id="KW-0812">Transmembrane</keyword>
<sequence>MKKTILLVFLILFGLVTLFMSSSVLFDWFGIRAKEGNYVPLVVWANWICGILYLTTAFAILANKSWVKIPLVVSLIVLVLAYMNLFTHITTGGLYETKTIVAMAFRIGVTSLFLYITTKIFKK</sequence>
<reference evidence="3 5" key="2">
    <citation type="submission" date="2018-12" db="EMBL/GenBank/DDBJ databases">
        <authorList>
            <consortium name="Pathogen Informatics"/>
        </authorList>
    </citation>
    <scope>NUCLEOTIDE SEQUENCE [LARGE SCALE GENOMIC DNA]</scope>
    <source>
        <strain evidence="3 5">NCTC13489</strain>
    </source>
</reference>
<dbReference type="Proteomes" id="UP000028349">
    <property type="component" value="Unassembled WGS sequence"/>
</dbReference>
<keyword evidence="4" id="KW-1185">Reference proteome</keyword>
<dbReference type="Proteomes" id="UP000270036">
    <property type="component" value="Chromosome"/>
</dbReference>
<evidence type="ECO:0000313" key="3">
    <source>
        <dbReference type="EMBL" id="VEH98731.1"/>
    </source>
</evidence>